<feature type="transmembrane region" description="Helical" evidence="1">
    <location>
        <begin position="245"/>
        <end position="268"/>
    </location>
</feature>
<reference evidence="2 3" key="1">
    <citation type="submission" date="2017-07" db="EMBL/GenBank/DDBJ databases">
        <title>Genome sequence of the Sordaria macrospora wild type strain R19027.</title>
        <authorList>
            <person name="Nowrousian M."/>
            <person name="Teichert I."/>
            <person name="Kueck U."/>
        </authorList>
    </citation>
    <scope>NUCLEOTIDE SEQUENCE [LARGE SCALE GENOMIC DNA]</scope>
    <source>
        <strain evidence="2 3">R19027</strain>
        <tissue evidence="2">Mycelium</tissue>
    </source>
</reference>
<evidence type="ECO:0000313" key="3">
    <source>
        <dbReference type="Proteomes" id="UP000433876"/>
    </source>
</evidence>
<name>A0A8S8ZHV3_SORMA</name>
<comment type="caution">
    <text evidence="2">The sequence shown here is derived from an EMBL/GenBank/DDBJ whole genome shotgun (WGS) entry which is preliminary data.</text>
</comment>
<dbReference type="PANTHER" id="PTHR37576:SF2">
    <property type="entry name" value="DEFECT AT LOW TEMPERATURE PROTEIN 1"/>
    <property type="match status" value="1"/>
</dbReference>
<organism evidence="2 3">
    <name type="scientific">Sordaria macrospora</name>
    <dbReference type="NCBI Taxonomy" id="5147"/>
    <lineage>
        <taxon>Eukaryota</taxon>
        <taxon>Fungi</taxon>
        <taxon>Dikarya</taxon>
        <taxon>Ascomycota</taxon>
        <taxon>Pezizomycotina</taxon>
        <taxon>Sordariomycetes</taxon>
        <taxon>Sordariomycetidae</taxon>
        <taxon>Sordariales</taxon>
        <taxon>Sordariaceae</taxon>
        <taxon>Sordaria</taxon>
    </lineage>
</organism>
<accession>A0A8S8ZHV3</accession>
<evidence type="ECO:0000313" key="2">
    <source>
        <dbReference type="EMBL" id="KAA8630237.1"/>
    </source>
</evidence>
<protein>
    <submittedName>
        <fullName evidence="2">Uncharacterized protein</fullName>
    </submittedName>
</protein>
<keyword evidence="1" id="KW-0472">Membrane</keyword>
<evidence type="ECO:0000256" key="1">
    <source>
        <dbReference type="SAM" id="Phobius"/>
    </source>
</evidence>
<keyword evidence="1" id="KW-1133">Transmembrane helix</keyword>
<dbReference type="PANTHER" id="PTHR37576">
    <property type="entry name" value="DEFECT AT LOW TEMPERATURE PROTEIN 1"/>
    <property type="match status" value="1"/>
</dbReference>
<keyword evidence="1" id="KW-0812">Transmembrane</keyword>
<dbReference type="VEuPathDB" id="FungiDB:SMAC_09248"/>
<dbReference type="EMBL" id="NMPR01000110">
    <property type="protein sequence ID" value="KAA8630237.1"/>
    <property type="molecule type" value="Genomic_DNA"/>
</dbReference>
<dbReference type="PROSITE" id="PS51257">
    <property type="entry name" value="PROKAR_LIPOPROTEIN"/>
    <property type="match status" value="1"/>
</dbReference>
<sequence length="367" mass="40452">MQRFLLLPNHFSGSCLSANQQPFSHFLIQTCDSCTLNATVLKKAEDPFDFYIFNSDVFIVKDEVLNTSALHINLTRKPDTGLQGDMEHQSCFLYPAMVNYSPSLDLDGFFQFQNSSWKSDTAVSLLNLNQIDIFETISTNLYQSASLARFTGNPGRWTMNNVGFLSNIYFATDPGFQSSEEPEHLMYTDPMDNLINSFRDLALRMSVREAQEKNDGKLSTELVVAQNVSYVSNTTRAEYATDEDALALGVVVSLIGPVATLVLFWGFWRLGRKVTMSPLEVINAMSVSPATGAQNGTEVAGIFADSKGNVEGAAVADYVRSKETAGSGEPKLQYGVVEETGRLGMVVVNGVLPERRGVRRPMKGEVL</sequence>
<gene>
    <name evidence="2" type="ORF">SMACR_09248</name>
</gene>
<dbReference type="AlphaFoldDB" id="A0A8S8ZHV3"/>
<proteinExistence type="predicted"/>
<dbReference type="Proteomes" id="UP000433876">
    <property type="component" value="Unassembled WGS sequence"/>
</dbReference>